<dbReference type="SUPFAM" id="SSF48498">
    <property type="entry name" value="Tetracyclin repressor-like, C-terminal domain"/>
    <property type="match status" value="1"/>
</dbReference>
<keyword evidence="2 4" id="KW-0238">DNA-binding</keyword>
<evidence type="ECO:0000256" key="5">
    <source>
        <dbReference type="SAM" id="MobiDB-lite"/>
    </source>
</evidence>
<dbReference type="PANTHER" id="PTHR47506:SF3">
    <property type="entry name" value="HTH-TYPE TRANSCRIPTIONAL REGULATOR LMRA"/>
    <property type="match status" value="1"/>
</dbReference>
<evidence type="ECO:0000259" key="6">
    <source>
        <dbReference type="PROSITE" id="PS50977"/>
    </source>
</evidence>
<evidence type="ECO:0000256" key="4">
    <source>
        <dbReference type="PROSITE-ProRule" id="PRU00335"/>
    </source>
</evidence>
<feature type="region of interest" description="Disordered" evidence="5">
    <location>
        <begin position="205"/>
        <end position="245"/>
    </location>
</feature>
<dbReference type="InterPro" id="IPR009057">
    <property type="entry name" value="Homeodomain-like_sf"/>
</dbReference>
<dbReference type="PROSITE" id="PS50977">
    <property type="entry name" value="HTH_TETR_2"/>
    <property type="match status" value="1"/>
</dbReference>
<dbReference type="PANTHER" id="PTHR47506">
    <property type="entry name" value="TRANSCRIPTIONAL REGULATORY PROTEIN"/>
    <property type="match status" value="1"/>
</dbReference>
<keyword evidence="1" id="KW-0805">Transcription regulation</keyword>
<dbReference type="SUPFAM" id="SSF46689">
    <property type="entry name" value="Homeodomain-like"/>
    <property type="match status" value="1"/>
</dbReference>
<accession>A0ABW1A8G6</accession>
<sequence>MPLSRPRTSRPRARREEARERLLQAAVRTLATEGYGGTTARSIARTGGFAPGVIYYHFEDLEDLLLAALRHTGRKRMETYQEALGSCDSAVELLDRLRGLYAEDMAEEGHIAAVQELFTAAATSPRLREELLAHVGPWSEFAAAAVRRLVAGTALEDVVPSRELGSIAIAAFLGVQTLTHLDGDRSRVEELFRVAGPAAFLWDGFAGRTPEPDDSDGSDISGNSGVSRADGTDNPDFPSGAPHAG</sequence>
<dbReference type="InterPro" id="IPR036271">
    <property type="entry name" value="Tet_transcr_reg_TetR-rel_C_sf"/>
</dbReference>
<proteinExistence type="predicted"/>
<comment type="caution">
    <text evidence="7">The sequence shown here is derived from an EMBL/GenBank/DDBJ whole genome shotgun (WGS) entry which is preliminary data.</text>
</comment>
<evidence type="ECO:0000313" key="8">
    <source>
        <dbReference type="Proteomes" id="UP001596074"/>
    </source>
</evidence>
<keyword evidence="8" id="KW-1185">Reference proteome</keyword>
<name>A0ABW1A8G6_9ACTN</name>
<gene>
    <name evidence="7" type="ORF">ACFPZN_33485</name>
</gene>
<feature type="DNA-binding region" description="H-T-H motif" evidence="4">
    <location>
        <begin position="39"/>
        <end position="58"/>
    </location>
</feature>
<protein>
    <submittedName>
        <fullName evidence="7">TetR family transcriptional regulator</fullName>
    </submittedName>
</protein>
<organism evidence="7 8">
    <name type="scientific">Actinomadura rugatobispora</name>
    <dbReference type="NCBI Taxonomy" id="1994"/>
    <lineage>
        <taxon>Bacteria</taxon>
        <taxon>Bacillati</taxon>
        <taxon>Actinomycetota</taxon>
        <taxon>Actinomycetes</taxon>
        <taxon>Streptosporangiales</taxon>
        <taxon>Thermomonosporaceae</taxon>
        <taxon>Actinomadura</taxon>
    </lineage>
</organism>
<dbReference type="Pfam" id="PF00440">
    <property type="entry name" value="TetR_N"/>
    <property type="match status" value="1"/>
</dbReference>
<dbReference type="PRINTS" id="PR00455">
    <property type="entry name" value="HTHTETR"/>
</dbReference>
<keyword evidence="3" id="KW-0804">Transcription</keyword>
<dbReference type="Gene3D" id="1.10.357.10">
    <property type="entry name" value="Tetracycline Repressor, domain 2"/>
    <property type="match status" value="1"/>
</dbReference>
<dbReference type="EMBL" id="JBHSON010000055">
    <property type="protein sequence ID" value="MFC5750564.1"/>
    <property type="molecule type" value="Genomic_DNA"/>
</dbReference>
<reference evidence="8" key="1">
    <citation type="journal article" date="2019" name="Int. J. Syst. Evol. Microbiol.">
        <title>The Global Catalogue of Microorganisms (GCM) 10K type strain sequencing project: providing services to taxonomists for standard genome sequencing and annotation.</title>
        <authorList>
            <consortium name="The Broad Institute Genomics Platform"/>
            <consortium name="The Broad Institute Genome Sequencing Center for Infectious Disease"/>
            <person name="Wu L."/>
            <person name="Ma J."/>
        </authorList>
    </citation>
    <scope>NUCLEOTIDE SEQUENCE [LARGE SCALE GENOMIC DNA]</scope>
    <source>
        <strain evidence="8">KCTC 42087</strain>
    </source>
</reference>
<dbReference type="Proteomes" id="UP001596074">
    <property type="component" value="Unassembled WGS sequence"/>
</dbReference>
<dbReference type="RefSeq" id="WP_378286315.1">
    <property type="nucleotide sequence ID" value="NZ_JBHSON010000055.1"/>
</dbReference>
<evidence type="ECO:0000313" key="7">
    <source>
        <dbReference type="EMBL" id="MFC5750564.1"/>
    </source>
</evidence>
<evidence type="ECO:0000256" key="3">
    <source>
        <dbReference type="ARBA" id="ARBA00023163"/>
    </source>
</evidence>
<evidence type="ECO:0000256" key="2">
    <source>
        <dbReference type="ARBA" id="ARBA00023125"/>
    </source>
</evidence>
<feature type="domain" description="HTH tetR-type" evidence="6">
    <location>
        <begin position="16"/>
        <end position="76"/>
    </location>
</feature>
<evidence type="ECO:0000256" key="1">
    <source>
        <dbReference type="ARBA" id="ARBA00023015"/>
    </source>
</evidence>
<dbReference type="InterPro" id="IPR001647">
    <property type="entry name" value="HTH_TetR"/>
</dbReference>